<evidence type="ECO:0000256" key="1">
    <source>
        <dbReference type="SAM" id="MobiDB-lite"/>
    </source>
</evidence>
<protein>
    <recommendedName>
        <fullName evidence="6">PBP domain-containing protein</fullName>
    </recommendedName>
</protein>
<dbReference type="EMBL" id="JAVDQF010000001">
    <property type="protein sequence ID" value="MDR6268816.1"/>
    <property type="molecule type" value="Genomic_DNA"/>
</dbReference>
<feature type="transmembrane region" description="Helical" evidence="2">
    <location>
        <begin position="880"/>
        <end position="903"/>
    </location>
</feature>
<gene>
    <name evidence="4" type="ORF">JOE69_001054</name>
</gene>
<sequence length="914" mass="94788">MKFSPSALLRSAATIACAALVLGGLPAFPAQAVPEPGNWGANGSVVTPSAVTARWDNKDNPATSQVPRDETQALSHTAGKTYADIPPLIQNRYRTAFGADNGQGGLQMTVSQTTGLVNQAIKVSFSGGPKNAVIGGNQFKYVQVFQCWGAIGADGKPDPQASAPDPSTCQIGANSNPTDFMTQGSRGLFADPLLKGGDRETAANAPLVGIDGATSPVDVASNKFFNQTTTNEINALPFDGEGKAQTVFEAQTGAEANFMGCGAAKDRPSTPSCWLVAIPKTPDIDQFSYPYAYRSTFAPSVWAQRMQIKIEFRDAPAYCSGSAARTLSAGSELLASAMSSWIPAMCSNIKLATGFSSLSDAQARRQQADNAQPMIFTTEPSAGALHAPAALAGVVISFNIGMLDQTAGYLGPVPQLKLNARLVAKLLTQSYQAGMGLDANSDGGKVFAAKVPWAKDFLPSIITDPEFVKLNPGLSKFINKGSFTGGNIQLEALKSDAADRLWKWIAADPAGSGFLNGCPDESGNVVNPFYSTRSYQGCQAQAGELEAVAKARRQATATPPTYANLPLGYPTDGTSYPLPGWYESIPIIRTGDGPVLDPQGNTQVDPNKLPLTMPDVYPRQDSMQATGKNAFRAITPSNQTWCGKKEACVQPDFPGVGKWTSSTKTPADLASRFSLAVTDTATAAQYQLPTALLCDSSGNACVGADSTSLTKEASRSTAAGPDGVFPPAPGPDYAGGAYPLTLPVYAAVRTEGILPEQAKPFAQLIQFITGTGQIPGTASGQLPPGYAPLTPAMTAQAAAVVKALNEIKAKPAPQVENPAAQPGIVPVPAADSPSDQSPPELLKPDGANAPAAESAAKRTKPADAPEVSSASGTTDAMSSIIGQFTLLILLGLGLLAALAAPILRRIGKKTGAGS</sequence>
<evidence type="ECO:0000313" key="5">
    <source>
        <dbReference type="Proteomes" id="UP001185069"/>
    </source>
</evidence>
<name>A0ABU1JAB5_9MICC</name>
<reference evidence="4 5" key="1">
    <citation type="submission" date="2023-07" db="EMBL/GenBank/DDBJ databases">
        <title>Sequencing the genomes of 1000 actinobacteria strains.</title>
        <authorList>
            <person name="Klenk H.-P."/>
        </authorList>
    </citation>
    <scope>NUCLEOTIDE SEQUENCE [LARGE SCALE GENOMIC DNA]</scope>
    <source>
        <strain evidence="4 5">DSM 14555</strain>
    </source>
</reference>
<keyword evidence="5" id="KW-1185">Reference proteome</keyword>
<dbReference type="Proteomes" id="UP001185069">
    <property type="component" value="Unassembled WGS sequence"/>
</dbReference>
<feature type="compositionally biased region" description="Low complexity" evidence="1">
    <location>
        <begin position="826"/>
        <end position="839"/>
    </location>
</feature>
<accession>A0ABU1JAB5</accession>
<evidence type="ECO:0000256" key="3">
    <source>
        <dbReference type="SAM" id="SignalP"/>
    </source>
</evidence>
<keyword evidence="2" id="KW-0812">Transmembrane</keyword>
<evidence type="ECO:0000313" key="4">
    <source>
        <dbReference type="EMBL" id="MDR6268816.1"/>
    </source>
</evidence>
<keyword evidence="2" id="KW-1133">Transmembrane helix</keyword>
<keyword evidence="3" id="KW-0732">Signal</keyword>
<feature type="chain" id="PRO_5045529046" description="PBP domain-containing protein" evidence="3">
    <location>
        <begin position="33"/>
        <end position="914"/>
    </location>
</feature>
<organism evidence="4 5">
    <name type="scientific">Arthrobacter russicus</name>
    <dbReference type="NCBI Taxonomy" id="172040"/>
    <lineage>
        <taxon>Bacteria</taxon>
        <taxon>Bacillati</taxon>
        <taxon>Actinomycetota</taxon>
        <taxon>Actinomycetes</taxon>
        <taxon>Micrococcales</taxon>
        <taxon>Micrococcaceae</taxon>
        <taxon>Arthrobacter</taxon>
    </lineage>
</organism>
<keyword evidence="2" id="KW-0472">Membrane</keyword>
<feature type="region of interest" description="Disordered" evidence="1">
    <location>
        <begin position="155"/>
        <end position="182"/>
    </location>
</feature>
<proteinExistence type="predicted"/>
<feature type="signal peptide" evidence="3">
    <location>
        <begin position="1"/>
        <end position="32"/>
    </location>
</feature>
<evidence type="ECO:0000256" key="2">
    <source>
        <dbReference type="SAM" id="Phobius"/>
    </source>
</evidence>
<feature type="compositionally biased region" description="Polar residues" evidence="1">
    <location>
        <begin position="165"/>
        <end position="182"/>
    </location>
</feature>
<feature type="region of interest" description="Disordered" evidence="1">
    <location>
        <begin position="812"/>
        <end position="874"/>
    </location>
</feature>
<comment type="caution">
    <text evidence="4">The sequence shown here is derived from an EMBL/GenBank/DDBJ whole genome shotgun (WGS) entry which is preliminary data.</text>
</comment>
<dbReference type="RefSeq" id="WP_309796686.1">
    <property type="nucleotide sequence ID" value="NZ_BAAAHY010000006.1"/>
</dbReference>
<evidence type="ECO:0008006" key="6">
    <source>
        <dbReference type="Google" id="ProtNLM"/>
    </source>
</evidence>
<feature type="region of interest" description="Disordered" evidence="1">
    <location>
        <begin position="56"/>
        <end position="75"/>
    </location>
</feature>